<evidence type="ECO:0000313" key="3">
    <source>
        <dbReference type="Proteomes" id="UP001447188"/>
    </source>
</evidence>
<gene>
    <name evidence="2" type="ORF">Q9L58_001843</name>
</gene>
<evidence type="ECO:0000256" key="1">
    <source>
        <dbReference type="SAM" id="Phobius"/>
    </source>
</evidence>
<reference evidence="2 3" key="1">
    <citation type="submission" date="2024-02" db="EMBL/GenBank/DDBJ databases">
        <title>Discinaceae phylogenomics.</title>
        <authorList>
            <person name="Dirks A.C."/>
            <person name="James T.Y."/>
        </authorList>
    </citation>
    <scope>NUCLEOTIDE SEQUENCE [LARGE SCALE GENOMIC DNA]</scope>
    <source>
        <strain evidence="2 3">ACD0624</strain>
    </source>
</reference>
<protein>
    <submittedName>
        <fullName evidence="2">Uncharacterized protein</fullName>
    </submittedName>
</protein>
<evidence type="ECO:0000313" key="2">
    <source>
        <dbReference type="EMBL" id="KAL0639157.1"/>
    </source>
</evidence>
<name>A0ABR3GTA5_9PEZI</name>
<dbReference type="Proteomes" id="UP001447188">
    <property type="component" value="Unassembled WGS sequence"/>
</dbReference>
<keyword evidence="1" id="KW-0812">Transmembrane</keyword>
<proteinExistence type="predicted"/>
<organism evidence="2 3">
    <name type="scientific">Discina gigas</name>
    <dbReference type="NCBI Taxonomy" id="1032678"/>
    <lineage>
        <taxon>Eukaryota</taxon>
        <taxon>Fungi</taxon>
        <taxon>Dikarya</taxon>
        <taxon>Ascomycota</taxon>
        <taxon>Pezizomycotina</taxon>
        <taxon>Pezizomycetes</taxon>
        <taxon>Pezizales</taxon>
        <taxon>Discinaceae</taxon>
        <taxon>Discina</taxon>
    </lineage>
</organism>
<keyword evidence="1" id="KW-1133">Transmembrane helix</keyword>
<feature type="transmembrane region" description="Helical" evidence="1">
    <location>
        <begin position="156"/>
        <end position="174"/>
    </location>
</feature>
<comment type="caution">
    <text evidence="2">The sequence shown here is derived from an EMBL/GenBank/DDBJ whole genome shotgun (WGS) entry which is preliminary data.</text>
</comment>
<sequence length="221" mass="25030">MATDSLSQTTCHISTKLPRNLSDKLQIALSRIAATTARSRTYLTAALELKSRQSTSSLLLSAGFKEEIAQFQKLMGEKEKFLDELWVGWVECVKDIEILGRDEGILKRKNDSISAGDQQTPGGALDDEEFNQLIEEIKTVGRAWVKKMEDSEKVRILFRILTSLSAYLFVWTFANSLVTYRKSRTKFCSSNSLLQKFSFDLETGLVRPIYSVKRSGKAWDI</sequence>
<keyword evidence="3" id="KW-1185">Reference proteome</keyword>
<accession>A0ABR3GTA5</accession>
<dbReference type="EMBL" id="JBBBZM010000014">
    <property type="protein sequence ID" value="KAL0639157.1"/>
    <property type="molecule type" value="Genomic_DNA"/>
</dbReference>
<keyword evidence="1" id="KW-0472">Membrane</keyword>